<organism evidence="3 4">
    <name type="scientific">Lyophyllum shimeji</name>
    <name type="common">Hon-shimeji</name>
    <name type="synonym">Tricholoma shimeji</name>
    <dbReference type="NCBI Taxonomy" id="47721"/>
    <lineage>
        <taxon>Eukaryota</taxon>
        <taxon>Fungi</taxon>
        <taxon>Dikarya</taxon>
        <taxon>Basidiomycota</taxon>
        <taxon>Agaricomycotina</taxon>
        <taxon>Agaricomycetes</taxon>
        <taxon>Agaricomycetidae</taxon>
        <taxon>Agaricales</taxon>
        <taxon>Tricholomatineae</taxon>
        <taxon>Lyophyllaceae</taxon>
        <taxon>Lyophyllum</taxon>
    </lineage>
</organism>
<name>A0A9P3PZ36_LYOSH</name>
<dbReference type="InterPro" id="IPR050231">
    <property type="entry name" value="Iron_ascorbate_oxido_reductase"/>
</dbReference>
<keyword evidence="4" id="KW-1185">Reference proteome</keyword>
<dbReference type="OrthoDB" id="288590at2759"/>
<dbReference type="EMBL" id="BRPK01000026">
    <property type="protein sequence ID" value="GLB45690.1"/>
    <property type="molecule type" value="Genomic_DNA"/>
</dbReference>
<dbReference type="GO" id="GO:0046872">
    <property type="term" value="F:metal ion binding"/>
    <property type="evidence" value="ECO:0007669"/>
    <property type="project" value="UniProtKB-KW"/>
</dbReference>
<keyword evidence="1" id="KW-0560">Oxidoreductase</keyword>
<dbReference type="PANTHER" id="PTHR47990">
    <property type="entry name" value="2-OXOGLUTARATE (2OG) AND FE(II)-DEPENDENT OXYGENASE SUPERFAMILY PROTEIN-RELATED"/>
    <property type="match status" value="1"/>
</dbReference>
<dbReference type="Pfam" id="PF03171">
    <property type="entry name" value="2OG-FeII_Oxy"/>
    <property type="match status" value="1"/>
</dbReference>
<keyword evidence="1" id="KW-0408">Iron</keyword>
<dbReference type="Pfam" id="PF14226">
    <property type="entry name" value="DIOX_N"/>
    <property type="match status" value="1"/>
</dbReference>
<evidence type="ECO:0000259" key="2">
    <source>
        <dbReference type="PROSITE" id="PS51471"/>
    </source>
</evidence>
<dbReference type="InterPro" id="IPR005123">
    <property type="entry name" value="Oxoglu/Fe-dep_dioxygenase_dom"/>
</dbReference>
<dbReference type="AlphaFoldDB" id="A0A9P3PZ36"/>
<reference evidence="3" key="1">
    <citation type="submission" date="2022-07" db="EMBL/GenBank/DDBJ databases">
        <title>The genome of Lyophyllum shimeji provides insight into the initial evolution of ectomycorrhizal fungal genome.</title>
        <authorList>
            <person name="Kobayashi Y."/>
            <person name="Shibata T."/>
            <person name="Hirakawa H."/>
            <person name="Shigenobu S."/>
            <person name="Nishiyama T."/>
            <person name="Yamada A."/>
            <person name="Hasebe M."/>
            <person name="Kawaguchi M."/>
        </authorList>
    </citation>
    <scope>NUCLEOTIDE SEQUENCE</scope>
    <source>
        <strain evidence="3">AT787</strain>
    </source>
</reference>
<dbReference type="Proteomes" id="UP001063166">
    <property type="component" value="Unassembled WGS sequence"/>
</dbReference>
<evidence type="ECO:0000256" key="1">
    <source>
        <dbReference type="RuleBase" id="RU003682"/>
    </source>
</evidence>
<accession>A0A9P3PZ36</accession>
<evidence type="ECO:0000313" key="4">
    <source>
        <dbReference type="Proteomes" id="UP001063166"/>
    </source>
</evidence>
<evidence type="ECO:0000313" key="3">
    <source>
        <dbReference type="EMBL" id="GLB45690.1"/>
    </source>
</evidence>
<comment type="similarity">
    <text evidence="1">Belongs to the iron/ascorbate-dependent oxidoreductase family.</text>
</comment>
<proteinExistence type="inferred from homology"/>
<sequence length="278" mass="31356">MFSWSKRFFSLHLEAKMLAPHPASGTHHRGYSPPGLEKVSQHLYDTSELAKNRAKAQDVKESFECGREEDEAMPNIWLPDGVLPGFKEAALDFFWKCFELEKTILRALAVGFDLPEDYFVKFHTKPDNQLRLLRYPSVPLHALETNEVTRIDGHSDFGSITILFQDEVGGLEVEDPHHPGTFNPVPPIPGSVVVNAGDFLMRWSNDTIRSTIHRVRAPRNAVVTDGMVPERYSIPYFCGPDFSTVVDPTPGTWSADHPKRYEPISAAAYIMKRLAASY</sequence>
<keyword evidence="1" id="KW-0479">Metal-binding</keyword>
<comment type="caution">
    <text evidence="3">The sequence shown here is derived from an EMBL/GenBank/DDBJ whole genome shotgun (WGS) entry which is preliminary data.</text>
</comment>
<dbReference type="InterPro" id="IPR027443">
    <property type="entry name" value="IPNS-like_sf"/>
</dbReference>
<dbReference type="Gene3D" id="2.60.120.330">
    <property type="entry name" value="B-lactam Antibiotic, Isopenicillin N Synthase, Chain"/>
    <property type="match status" value="1"/>
</dbReference>
<feature type="domain" description="Fe2OG dioxygenase" evidence="2">
    <location>
        <begin position="126"/>
        <end position="240"/>
    </location>
</feature>
<dbReference type="SUPFAM" id="SSF51197">
    <property type="entry name" value="Clavaminate synthase-like"/>
    <property type="match status" value="1"/>
</dbReference>
<dbReference type="GO" id="GO:0016491">
    <property type="term" value="F:oxidoreductase activity"/>
    <property type="evidence" value="ECO:0007669"/>
    <property type="project" value="UniProtKB-KW"/>
</dbReference>
<dbReference type="InterPro" id="IPR044861">
    <property type="entry name" value="IPNS-like_FE2OG_OXY"/>
</dbReference>
<gene>
    <name evidence="3" type="ORF">LshimejAT787_2600230</name>
</gene>
<dbReference type="PROSITE" id="PS51471">
    <property type="entry name" value="FE2OG_OXY"/>
    <property type="match status" value="1"/>
</dbReference>
<protein>
    <submittedName>
        <fullName evidence="3">Clavaminate synthase-like protein</fullName>
    </submittedName>
</protein>
<dbReference type="InterPro" id="IPR026992">
    <property type="entry name" value="DIOX_N"/>
</dbReference>